<evidence type="ECO:0000313" key="2">
    <source>
        <dbReference type="Proteomes" id="UP001498398"/>
    </source>
</evidence>
<name>A0ABR1K4C2_9AGAR</name>
<comment type="caution">
    <text evidence="1">The sequence shown here is derived from an EMBL/GenBank/DDBJ whole genome shotgun (WGS) entry which is preliminary data.</text>
</comment>
<evidence type="ECO:0000313" key="1">
    <source>
        <dbReference type="EMBL" id="KAK7472329.1"/>
    </source>
</evidence>
<protein>
    <submittedName>
        <fullName evidence="1">Uncharacterized protein</fullName>
    </submittedName>
</protein>
<reference evidence="1 2" key="1">
    <citation type="submission" date="2024-01" db="EMBL/GenBank/DDBJ databases">
        <title>A draft genome for the cacao thread blight pathogen Marasmiellus scandens.</title>
        <authorList>
            <person name="Baruah I.K."/>
            <person name="Leung J."/>
            <person name="Bukari Y."/>
            <person name="Amoako-Attah I."/>
            <person name="Meinhardt L.W."/>
            <person name="Bailey B.A."/>
            <person name="Cohen S.P."/>
        </authorList>
    </citation>
    <scope>NUCLEOTIDE SEQUENCE [LARGE SCALE GENOMIC DNA]</scope>
    <source>
        <strain evidence="1 2">GH-19</strain>
    </source>
</reference>
<gene>
    <name evidence="1" type="ORF">VKT23_000448</name>
</gene>
<proteinExistence type="predicted"/>
<dbReference type="EMBL" id="JBANRG010000001">
    <property type="protein sequence ID" value="KAK7472329.1"/>
    <property type="molecule type" value="Genomic_DNA"/>
</dbReference>
<accession>A0ABR1K4C2</accession>
<organism evidence="1 2">
    <name type="scientific">Marasmiellus scandens</name>
    <dbReference type="NCBI Taxonomy" id="2682957"/>
    <lineage>
        <taxon>Eukaryota</taxon>
        <taxon>Fungi</taxon>
        <taxon>Dikarya</taxon>
        <taxon>Basidiomycota</taxon>
        <taxon>Agaricomycotina</taxon>
        <taxon>Agaricomycetes</taxon>
        <taxon>Agaricomycetidae</taxon>
        <taxon>Agaricales</taxon>
        <taxon>Marasmiineae</taxon>
        <taxon>Omphalotaceae</taxon>
        <taxon>Marasmiellus</taxon>
    </lineage>
</organism>
<dbReference type="Proteomes" id="UP001498398">
    <property type="component" value="Unassembled WGS sequence"/>
</dbReference>
<sequence>MIRKWFGHERQRGNDTQGTLAFPTEYSAAYSLDINETPSLSNPKKWDLEKWWSANPNPTKELMGEWARKLKAEFEDVMIFIDLKNRAKQLRANNSNSLSAEQAGLVNAIQQYNLYQKSNDLGLEDPSSDFPGNTIVRTNSETETANPLELGDDFPNLESLLHPPASELVTTKLMLGLASIDRKEVDQIVDNYANKGSAATKAMPGKRKGGTVYPRTARELDELFKPYKEKIDKITEMSMMRDSL</sequence>
<keyword evidence="2" id="KW-1185">Reference proteome</keyword>